<sequence length="34" mass="4041">MPCDVSTQRRRKKWEYDDSWNAACLQQMGFANGF</sequence>
<comment type="caution">
    <text evidence="1">The sequence shown here is derived from an EMBL/GenBank/DDBJ whole genome shotgun (WGS) entry which is preliminary data.</text>
</comment>
<name>X0YWX5_9ZZZZ</name>
<feature type="non-terminal residue" evidence="1">
    <location>
        <position position="34"/>
    </location>
</feature>
<organism evidence="1">
    <name type="scientific">marine sediment metagenome</name>
    <dbReference type="NCBI Taxonomy" id="412755"/>
    <lineage>
        <taxon>unclassified sequences</taxon>
        <taxon>metagenomes</taxon>
        <taxon>ecological metagenomes</taxon>
    </lineage>
</organism>
<gene>
    <name evidence="1" type="ORF">S01H4_20022</name>
</gene>
<dbReference type="EMBL" id="BART01008972">
    <property type="protein sequence ID" value="GAG60725.1"/>
    <property type="molecule type" value="Genomic_DNA"/>
</dbReference>
<reference evidence="1" key="1">
    <citation type="journal article" date="2014" name="Front. Microbiol.">
        <title>High frequency of phylogenetically diverse reductive dehalogenase-homologous genes in deep subseafloor sedimentary metagenomes.</title>
        <authorList>
            <person name="Kawai M."/>
            <person name="Futagami T."/>
            <person name="Toyoda A."/>
            <person name="Takaki Y."/>
            <person name="Nishi S."/>
            <person name="Hori S."/>
            <person name="Arai W."/>
            <person name="Tsubouchi T."/>
            <person name="Morono Y."/>
            <person name="Uchiyama I."/>
            <person name="Ito T."/>
            <person name="Fujiyama A."/>
            <person name="Inagaki F."/>
            <person name="Takami H."/>
        </authorList>
    </citation>
    <scope>NUCLEOTIDE SEQUENCE</scope>
    <source>
        <strain evidence="1">Expedition CK06-06</strain>
    </source>
</reference>
<dbReference type="AlphaFoldDB" id="X0YWX5"/>
<accession>X0YWX5</accession>
<evidence type="ECO:0000313" key="1">
    <source>
        <dbReference type="EMBL" id="GAG60725.1"/>
    </source>
</evidence>
<proteinExistence type="predicted"/>
<protein>
    <submittedName>
        <fullName evidence="1">Uncharacterized protein</fullName>
    </submittedName>
</protein>